<feature type="compositionally biased region" description="Basic and acidic residues" evidence="2">
    <location>
        <begin position="1203"/>
        <end position="1240"/>
    </location>
</feature>
<evidence type="ECO:0000256" key="2">
    <source>
        <dbReference type="SAM" id="MobiDB-lite"/>
    </source>
</evidence>
<feature type="region of interest" description="Disordered" evidence="2">
    <location>
        <begin position="1079"/>
        <end position="1278"/>
    </location>
</feature>
<dbReference type="PROSITE" id="PS50086">
    <property type="entry name" value="TBC_RABGAP"/>
    <property type="match status" value="1"/>
</dbReference>
<evidence type="ECO:0000313" key="5">
    <source>
        <dbReference type="Proteomes" id="UP000298327"/>
    </source>
</evidence>
<name>A0A4Y9Y2I3_9AGAM</name>
<sequence>MWDPTRVKAQFRLSAQRLGQIRDRKDAEGQLVGRDITTLLQQGNVMLARAKAQKLIHDDVLGDVFEILEMQIGVLLERFGELDSGSPGPAIIEAAATIVYATPQIGIKDLQGVRDLLGHRLGLEFVRSSIANRDNHVSLKVVRALSAPPVSASDMNSYLMNIAKSYGYKWVPDFMPDEILNIISELLDKTNASPVVDMPRLRKVCAHGIPDDPCWLRPRTWRLLLGTLPVLKASWDNEARKQRENYYDLVRRLLDPYASLPPPTDPLGPLDTSLMEAIKDLFRVPPNLFAGLEEEPEAFTSCPVDTTASDDVKIRCASALDHRLQLIHARDADNSSQTTPEIRIQDDADSNPEISVTSPNSTASPGLNGSITLYPSKAFKTAGAHPKHAAALVRLLYIHSCLNPAHKSPHMASLLIPLYSVLSQEIEPHDLAHVEADTFWAFEAMVSEFAELEDEEGGNQWMQKFSQRLQWADIELYNDMHTKGLDPALPHYSYRWLAPILTHTLPLPAVLSVWDALFSCPMTTRDSCPKLEHLIDICTSMLLRAKAPIIRLGKSGHHTPGLWGEENVDLPPPSPVRSWELSDAFIEGMTLLQLYPVAAAGGIESILLTAAELSGRREVEAARPKTINESLGNRLRDTVWRGFTNQAASPLSSPDTSDSEEGSLDDGIAVPSPALQISQSPNLTARLAGAVWKGITNQSAMEVPHSPVSPVSPLLLPLSASVTYPNPAVPPSPTPSTSSLWSYAERLKDSDAAATLAKVSTNWRVRAIQAWTNTNAVDQHPHGNTYLSVAAKPRSGSFSTNDSQRTEAEARRTSLPGLDRAGIYSPPARPAFFRPPRDSMLPQPRRSPLASPAMPDSPNADTSAPGRRIRESIASIAGFPTAPKTPKAGPRPLLLSTSSLITGAGPSPSSARFGVASTMAQQESSDLRRKSTLRHRDSQSSVSSIGSVTPFKAGTRSDVESDVTESRRIPLHRGSISPMAPASRIGNSRPTSQSSASDWGTVSPSGGSQTISTREKRDQSSRKGWGRVDVPDSPSTLPSSPPPPTPPSSTFSPRSIAVSSEEYQRGSVVINDADVRALDPLSESRKYARKKTASLNLRLNETSDSPVSADSPAKVSRVRSKRYVNRPTNLRIQKSDSQSSGGAELKTPSPNSLALPEWPEDHDSTTTPRATTFDSTRSESEDDHQLSSGPHASPRSPRRARKISNEARAETSRTRKMSSENRGEAGGRKICGEGHQDGVRLRKVSTDVYSTRSRKVSTDNRDHKRIRDSAAEEGDDEGYDELLSAYESEDSVAHHHSH</sequence>
<dbReference type="InterPro" id="IPR042277">
    <property type="entry name" value="IST1-like"/>
</dbReference>
<feature type="domain" description="Rab-GAP TBC" evidence="3">
    <location>
        <begin position="211"/>
        <end position="521"/>
    </location>
</feature>
<protein>
    <recommendedName>
        <fullName evidence="3">Rab-GAP TBC domain-containing protein</fullName>
    </recommendedName>
</protein>
<feature type="compositionally biased region" description="Basic and acidic residues" evidence="2">
    <location>
        <begin position="1256"/>
        <end position="1270"/>
    </location>
</feature>
<dbReference type="Gene3D" id="1.10.472.80">
    <property type="entry name" value="Ypt/Rab-GAP domain of gyp1p, domain 3"/>
    <property type="match status" value="1"/>
</dbReference>
<dbReference type="GO" id="GO:0006886">
    <property type="term" value="P:intracellular protein transport"/>
    <property type="evidence" value="ECO:0007669"/>
    <property type="project" value="TreeGrafter"/>
</dbReference>
<feature type="compositionally biased region" description="Polar residues" evidence="2">
    <location>
        <begin position="1165"/>
        <end position="1175"/>
    </location>
</feature>
<dbReference type="SUPFAM" id="SSF47923">
    <property type="entry name" value="Ypt/Rab-GAP domain of gyp1p"/>
    <property type="match status" value="2"/>
</dbReference>
<feature type="compositionally biased region" description="Polar residues" evidence="2">
    <location>
        <begin position="646"/>
        <end position="656"/>
    </location>
</feature>
<dbReference type="OrthoDB" id="29853at2759"/>
<feature type="compositionally biased region" description="Polar residues" evidence="2">
    <location>
        <begin position="1126"/>
        <end position="1141"/>
    </location>
</feature>
<feature type="compositionally biased region" description="Basic and acidic residues" evidence="2">
    <location>
        <begin position="925"/>
        <end position="938"/>
    </location>
</feature>
<feature type="compositionally biased region" description="Basic and acidic residues" evidence="2">
    <location>
        <begin position="1176"/>
        <end position="1185"/>
    </location>
</feature>
<feature type="region of interest" description="Disordered" evidence="2">
    <location>
        <begin position="789"/>
        <end position="1067"/>
    </location>
</feature>
<dbReference type="PANTHER" id="PTHR22957">
    <property type="entry name" value="TBC1 DOMAIN FAMILY MEMBER GTPASE-ACTIVATING PROTEIN"/>
    <property type="match status" value="1"/>
</dbReference>
<dbReference type="PANTHER" id="PTHR22957:SF27">
    <property type="entry name" value="TBC1 DOMAIN FAMILY MEMBER 13"/>
    <property type="match status" value="1"/>
</dbReference>
<dbReference type="InterPro" id="IPR035969">
    <property type="entry name" value="Rab-GAP_TBC_sf"/>
</dbReference>
<feature type="compositionally biased region" description="Polar residues" evidence="2">
    <location>
        <begin position="985"/>
        <end position="1012"/>
    </location>
</feature>
<comment type="caution">
    <text evidence="4">The sequence shown here is derived from an EMBL/GenBank/DDBJ whole genome shotgun (WGS) entry which is preliminary data.</text>
</comment>
<dbReference type="Pfam" id="PF03398">
    <property type="entry name" value="Ist1"/>
    <property type="match status" value="1"/>
</dbReference>
<dbReference type="GO" id="GO:0005096">
    <property type="term" value="F:GTPase activator activity"/>
    <property type="evidence" value="ECO:0007669"/>
    <property type="project" value="TreeGrafter"/>
</dbReference>
<feature type="region of interest" description="Disordered" evidence="2">
    <location>
        <begin position="331"/>
        <end position="367"/>
    </location>
</feature>
<comment type="similarity">
    <text evidence="1">Belongs to the IST1 family.</text>
</comment>
<dbReference type="InterPro" id="IPR005061">
    <property type="entry name" value="Ist1"/>
</dbReference>
<dbReference type="EMBL" id="SEOQ01000826">
    <property type="protein sequence ID" value="TFY56460.1"/>
    <property type="molecule type" value="Genomic_DNA"/>
</dbReference>
<proteinExistence type="inferred from homology"/>
<reference evidence="4 5" key="1">
    <citation type="submission" date="2019-02" db="EMBL/GenBank/DDBJ databases">
        <title>Genome sequencing of the rare red list fungi Dentipellis fragilis.</title>
        <authorList>
            <person name="Buettner E."/>
            <person name="Kellner H."/>
        </authorList>
    </citation>
    <scope>NUCLEOTIDE SEQUENCE [LARGE SCALE GENOMIC DNA]</scope>
    <source>
        <strain evidence="4 5">DSM 105465</strain>
    </source>
</reference>
<organism evidence="4 5">
    <name type="scientific">Dentipellis fragilis</name>
    <dbReference type="NCBI Taxonomy" id="205917"/>
    <lineage>
        <taxon>Eukaryota</taxon>
        <taxon>Fungi</taxon>
        <taxon>Dikarya</taxon>
        <taxon>Basidiomycota</taxon>
        <taxon>Agaricomycotina</taxon>
        <taxon>Agaricomycetes</taxon>
        <taxon>Russulales</taxon>
        <taxon>Hericiaceae</taxon>
        <taxon>Dentipellis</taxon>
    </lineage>
</organism>
<dbReference type="STRING" id="205917.A0A4Y9Y2I3"/>
<evidence type="ECO:0000256" key="1">
    <source>
        <dbReference type="ARBA" id="ARBA00005536"/>
    </source>
</evidence>
<dbReference type="Pfam" id="PF00566">
    <property type="entry name" value="RabGAP-TBC"/>
    <property type="match status" value="1"/>
</dbReference>
<dbReference type="Proteomes" id="UP000298327">
    <property type="component" value="Unassembled WGS sequence"/>
</dbReference>
<dbReference type="Gene3D" id="1.20.1260.60">
    <property type="entry name" value="Vacuolar protein sorting-associated protein Ist1"/>
    <property type="match status" value="1"/>
</dbReference>
<evidence type="ECO:0000259" key="3">
    <source>
        <dbReference type="PROSITE" id="PS50086"/>
    </source>
</evidence>
<gene>
    <name evidence="4" type="ORF">EVG20_g8917</name>
</gene>
<keyword evidence="5" id="KW-1185">Reference proteome</keyword>
<feature type="region of interest" description="Disordered" evidence="2">
    <location>
        <begin position="646"/>
        <end position="670"/>
    </location>
</feature>
<feature type="compositionally biased region" description="Basic and acidic residues" evidence="2">
    <location>
        <begin position="955"/>
        <end position="968"/>
    </location>
</feature>
<feature type="compositionally biased region" description="Polar residues" evidence="2">
    <location>
        <begin position="352"/>
        <end position="367"/>
    </location>
</feature>
<accession>A0A4Y9Y2I3</accession>
<feature type="compositionally biased region" description="Polar residues" evidence="2">
    <location>
        <begin position="1093"/>
        <end position="1108"/>
    </location>
</feature>
<evidence type="ECO:0000313" key="4">
    <source>
        <dbReference type="EMBL" id="TFY56460.1"/>
    </source>
</evidence>
<dbReference type="InterPro" id="IPR000195">
    <property type="entry name" value="Rab-GAP-TBC_dom"/>
</dbReference>